<dbReference type="KEGG" id="lez:GLE_0945"/>
<proteinExistence type="predicted"/>
<gene>
    <name evidence="2" type="ORF">GLE_0945</name>
</gene>
<dbReference type="EMBL" id="CP013140">
    <property type="protein sequence ID" value="ALN56303.1"/>
    <property type="molecule type" value="Genomic_DNA"/>
</dbReference>
<evidence type="ECO:0000313" key="2">
    <source>
        <dbReference type="EMBL" id="ALN56303.1"/>
    </source>
</evidence>
<feature type="region of interest" description="Disordered" evidence="1">
    <location>
        <begin position="52"/>
        <end position="120"/>
    </location>
</feature>
<organism evidence="2 3">
    <name type="scientific">Lysobacter enzymogenes</name>
    <dbReference type="NCBI Taxonomy" id="69"/>
    <lineage>
        <taxon>Bacteria</taxon>
        <taxon>Pseudomonadati</taxon>
        <taxon>Pseudomonadota</taxon>
        <taxon>Gammaproteobacteria</taxon>
        <taxon>Lysobacterales</taxon>
        <taxon>Lysobacteraceae</taxon>
        <taxon>Lysobacter</taxon>
    </lineage>
</organism>
<dbReference type="STRING" id="69.GLE_0945"/>
<dbReference type="PATRIC" id="fig|69.6.peg.933"/>
<name>A0A0S2DCT7_LYSEN</name>
<protein>
    <submittedName>
        <fullName evidence="2">Uncharacterized protein</fullName>
    </submittedName>
</protein>
<evidence type="ECO:0000256" key="1">
    <source>
        <dbReference type="SAM" id="MobiDB-lite"/>
    </source>
</evidence>
<evidence type="ECO:0000313" key="3">
    <source>
        <dbReference type="Proteomes" id="UP000061569"/>
    </source>
</evidence>
<accession>A0A0S2DCT7</accession>
<sequence>MIRDLRKARRPAGFFFARRFVWERRESRPRKRSYCVGFVLVTWLATWLQSDTNRNGRHSGERRNPTEAMKSRRYVPKQQIAPGRHSGERWNATEAMKSRRYVPKQQIAPGRHSGERRNPF</sequence>
<dbReference type="AlphaFoldDB" id="A0A0S2DCT7"/>
<reference evidence="2 3" key="1">
    <citation type="submission" date="2015-11" db="EMBL/GenBank/DDBJ databases">
        <title>Genome sequences of Lysobacter enzymogenes strain C3 and Lysobacter antibioticus ATCC 29479.</title>
        <authorList>
            <person name="Kobayashi D.Y."/>
        </authorList>
    </citation>
    <scope>NUCLEOTIDE SEQUENCE [LARGE SCALE GENOMIC DNA]</scope>
    <source>
        <strain evidence="2 3">C3</strain>
    </source>
</reference>
<dbReference type="Proteomes" id="UP000061569">
    <property type="component" value="Chromosome"/>
</dbReference>